<dbReference type="KEGG" id="dde:Dde_3198"/>
<evidence type="ECO:0000259" key="1">
    <source>
        <dbReference type="Pfam" id="PF02579"/>
    </source>
</evidence>
<dbReference type="Proteomes" id="UP000002710">
    <property type="component" value="Chromosome"/>
</dbReference>
<dbReference type="InterPro" id="IPR003731">
    <property type="entry name" value="Di-Nase_FeMo-co_biosynth"/>
</dbReference>
<dbReference type="Gene3D" id="3.30.420.130">
    <property type="entry name" value="Dinitrogenase iron-molybdenum cofactor biosynthesis domain"/>
    <property type="match status" value="1"/>
</dbReference>
<protein>
    <submittedName>
        <fullName evidence="2">Dinitrogenase iron-molybdenum cofactor biosynthesis protein</fullName>
    </submittedName>
</protein>
<dbReference type="SUPFAM" id="SSF53146">
    <property type="entry name" value="Nitrogenase accessory factor-like"/>
    <property type="match status" value="1"/>
</dbReference>
<gene>
    <name evidence="2" type="ordered locus">Dde_3198</name>
</gene>
<dbReference type="RefSeq" id="WP_011368945.1">
    <property type="nucleotide sequence ID" value="NC_007519.1"/>
</dbReference>
<dbReference type="AlphaFoldDB" id="Q30WF4"/>
<sequence length="119" mass="12444">MIIAISASGQSPESGLDPRFGRAAGFVLFNSETGQFSYKDNTQNLNAPQGAGIQAAMNVADAGASAVITGHVGPKAFQALQQGNVAVYLTDSPTVHDALEAFRQGMLRPADQADKQGHW</sequence>
<dbReference type="InterPro" id="IPR036105">
    <property type="entry name" value="DiNase_FeMo-co_biosyn_sf"/>
</dbReference>
<dbReference type="SMR" id="Q30WF4"/>
<keyword evidence="3" id="KW-1185">Reference proteome</keyword>
<dbReference type="HOGENOM" id="CLU_104194_0_0_7"/>
<dbReference type="CDD" id="cd00851">
    <property type="entry name" value="MTH1175"/>
    <property type="match status" value="1"/>
</dbReference>
<feature type="domain" description="Dinitrogenase iron-molybdenum cofactor biosynthesis" evidence="1">
    <location>
        <begin position="13"/>
        <end position="103"/>
    </location>
</feature>
<evidence type="ECO:0000313" key="3">
    <source>
        <dbReference type="Proteomes" id="UP000002710"/>
    </source>
</evidence>
<reference evidence="2 3" key="1">
    <citation type="journal article" date="2011" name="J. Bacteriol.">
        <title>Complete genome sequence and updated annotation of Desulfovibrio alaskensis G20.</title>
        <authorList>
            <person name="Hauser L.J."/>
            <person name="Land M.L."/>
            <person name="Brown S.D."/>
            <person name="Larimer F."/>
            <person name="Keller K.L."/>
            <person name="Rapp-Giles B.J."/>
            <person name="Price M.N."/>
            <person name="Lin M."/>
            <person name="Bruce D.C."/>
            <person name="Detter J.C."/>
            <person name="Tapia R."/>
            <person name="Han C.S."/>
            <person name="Goodwin L.A."/>
            <person name="Cheng J.F."/>
            <person name="Pitluck S."/>
            <person name="Copeland A."/>
            <person name="Lucas S."/>
            <person name="Nolan M."/>
            <person name="Lapidus A.L."/>
            <person name="Palumbo A.V."/>
            <person name="Wall J.D."/>
        </authorList>
    </citation>
    <scope>NUCLEOTIDE SEQUENCE [LARGE SCALE GENOMIC DNA]</scope>
    <source>
        <strain evidence="3">ATCC BAA 1058 / DSM 17464 / G20</strain>
    </source>
</reference>
<dbReference type="PANTHER" id="PTHR42983:SF1">
    <property type="entry name" value="IRON-MOLYBDENUM PROTEIN"/>
    <property type="match status" value="1"/>
</dbReference>
<proteinExistence type="predicted"/>
<organism evidence="2 3">
    <name type="scientific">Oleidesulfovibrio alaskensis (strain ATCC BAA-1058 / DSM 17464 / G20)</name>
    <name type="common">Desulfovibrio alaskensis</name>
    <dbReference type="NCBI Taxonomy" id="207559"/>
    <lineage>
        <taxon>Bacteria</taxon>
        <taxon>Pseudomonadati</taxon>
        <taxon>Thermodesulfobacteriota</taxon>
        <taxon>Desulfovibrionia</taxon>
        <taxon>Desulfovibrionales</taxon>
        <taxon>Desulfovibrionaceae</taxon>
        <taxon>Oleidesulfovibrio</taxon>
    </lineage>
</organism>
<dbReference type="EMBL" id="CP000112">
    <property type="protein sequence ID" value="ABB39992.1"/>
    <property type="molecule type" value="Genomic_DNA"/>
</dbReference>
<dbReference type="STRING" id="207559.Dde_3198"/>
<evidence type="ECO:0000313" key="2">
    <source>
        <dbReference type="EMBL" id="ABB39992.1"/>
    </source>
</evidence>
<dbReference type="InterPro" id="IPR033913">
    <property type="entry name" value="MTH1175_dom"/>
</dbReference>
<dbReference type="Pfam" id="PF02579">
    <property type="entry name" value="Nitro_FeMo-Co"/>
    <property type="match status" value="1"/>
</dbReference>
<dbReference type="eggNOG" id="COG1433">
    <property type="taxonomic scope" value="Bacteria"/>
</dbReference>
<accession>Q30WF4</accession>
<name>Q30WF4_OLEA2</name>
<dbReference type="PANTHER" id="PTHR42983">
    <property type="entry name" value="DINITROGENASE IRON-MOLYBDENUM COFACTOR PROTEIN-RELATED"/>
    <property type="match status" value="1"/>
</dbReference>